<dbReference type="AlphaFoldDB" id="B6ALG2"/>
<evidence type="ECO:0000313" key="1">
    <source>
        <dbReference type="EMBL" id="EDZ40416.1"/>
    </source>
</evidence>
<reference evidence="1" key="2">
    <citation type="journal article" date="2008" name="PLoS Biol.">
        <title>Population genomic analysis of strain variation in Leptospirillum group II bacteria involved in acid mine drainage formation.</title>
        <authorList>
            <person name="Simmons S.L."/>
            <person name="Dibartolo G."/>
            <person name="Denef V.J."/>
            <person name="Goltsman D.S."/>
            <person name="Thelen M.P."/>
            <person name="Banfield J.F."/>
        </authorList>
    </citation>
    <scope>NUCLEOTIDE SEQUENCE [LARGE SCALE GENOMIC DNA]</scope>
</reference>
<name>B6ALG2_9BACT</name>
<reference evidence="1" key="1">
    <citation type="journal article" date="2004" name="Nature">
        <title>Community structure and metabolism through reconstruction of microbial genomes from the environment.</title>
        <authorList>
            <person name="Tyson G.W."/>
            <person name="Chapman J."/>
            <person name="Hugenholtz P."/>
            <person name="Allen E.E."/>
            <person name="Ram R.J."/>
            <person name="Richardson P.M."/>
            <person name="Solovyev V.V."/>
            <person name="Rubin E.M."/>
            <person name="Rokhsar D.S."/>
            <person name="Banfield J.F."/>
        </authorList>
    </citation>
    <scope>NUCLEOTIDE SEQUENCE [LARGE SCALE GENOMIC DNA]</scope>
</reference>
<gene>
    <name evidence="1" type="ORF">CGL2_11346195</name>
</gene>
<organism evidence="1">
    <name type="scientific">Leptospirillum sp. Group II '5-way CG'</name>
    <dbReference type="NCBI Taxonomy" id="419541"/>
    <lineage>
        <taxon>Bacteria</taxon>
        <taxon>Pseudomonadati</taxon>
        <taxon>Nitrospirota</taxon>
        <taxon>Nitrospiria</taxon>
        <taxon>Nitrospirales</taxon>
        <taxon>Nitrospiraceae</taxon>
        <taxon>Leptospirillum</taxon>
    </lineage>
</organism>
<sequence length="236" mass="26976">MSVEISFKILRGLAYLSGRPFAELARELNADNTNLVKFLKRGAASIAQEKKIMLAQLLGLDPETGTMTPNIHHWDWNPLDVPSEHLQEIIRETLPGGGIVMPISVPINSAEGIKQRFLTRPGWVVAANIGPCAIIYESPKTKFIQIIPPNLYRGWLAKPFKLEERDWNWKKVKIVSPEEYIRLICDKSTTVSEVREMLNLPPLSTNKWTWGRVMVMLQKQYPSAEDFARKFHLDKK</sequence>
<proteinExistence type="predicted"/>
<dbReference type="EMBL" id="DS995259">
    <property type="protein sequence ID" value="EDZ40416.1"/>
    <property type="molecule type" value="Genomic_DNA"/>
</dbReference>
<protein>
    <submittedName>
        <fullName evidence="1">Uncharacterized protein</fullName>
    </submittedName>
</protein>
<accession>B6ALG2</accession>